<dbReference type="InterPro" id="IPR004852">
    <property type="entry name" value="Di-haem_cyt_c_peroxidsae"/>
</dbReference>
<feature type="signal peptide" evidence="8">
    <location>
        <begin position="1"/>
        <end position="33"/>
    </location>
</feature>
<accession>A0A6S7CAS4</accession>
<evidence type="ECO:0000256" key="4">
    <source>
        <dbReference type="ARBA" id="ARBA00022729"/>
    </source>
</evidence>
<keyword evidence="3 7" id="KW-0479">Metal-binding</keyword>
<sequence length="457" mass="48467">MPLRGKSRLRQNALAAFLHAIPLALVLATPSTASGQQRAATPSGIAPNAAACHDPAGWNIACLRARYSGPAAGWPAPTIDAGVQWHEWAPVPPVADPPMQWTAANPGQAELAADVARPPVVALGQMLFFDARLSRKGQVSCASCHQPQRAFTDGLPLAVGEDKLMGRRRSTPLYAAPFAPRLFWDGRAASLKEQVMGPLHDPREMNHDAAGAVARLRETDMYPARFLDAFGGTTAASSPATGSASSTVAPASSAAGSTASASASASASAAMIPTAQAPAASTTASAIDADRLARALAAYVASLRPEKTRFDEFLAGRADALDDNELLGLHLFRTQARCMNCHNGPLLTDHQFHNIGLSFYGRRNQDLGRYEATRDPADLGRFRTPSLRNVAQAGPWMHNGLFPDLRGLLRMYNAGMGRDAPPADPPDAYAPRKSEHIKPLDLSPAEIDALLAFLKTL</sequence>
<feature type="chain" id="PRO_5028801125" description="Cytochrome c domain-containing protein" evidence="8">
    <location>
        <begin position="34"/>
        <end position="457"/>
    </location>
</feature>
<evidence type="ECO:0000256" key="6">
    <source>
        <dbReference type="ARBA" id="ARBA00023004"/>
    </source>
</evidence>
<dbReference type="PANTHER" id="PTHR30600">
    <property type="entry name" value="CYTOCHROME C PEROXIDASE-RELATED"/>
    <property type="match status" value="1"/>
</dbReference>
<proteinExistence type="predicted"/>
<keyword evidence="2 7" id="KW-0349">Heme</keyword>
<comment type="subcellular location">
    <subcellularLocation>
        <location evidence="1">Cell envelope</location>
    </subcellularLocation>
</comment>
<evidence type="ECO:0000259" key="9">
    <source>
        <dbReference type="PROSITE" id="PS51007"/>
    </source>
</evidence>
<protein>
    <recommendedName>
        <fullName evidence="9">Cytochrome c domain-containing protein</fullName>
    </recommendedName>
</protein>
<dbReference type="InterPro" id="IPR009056">
    <property type="entry name" value="Cyt_c-like_dom"/>
</dbReference>
<keyword evidence="6 7" id="KW-0408">Iron</keyword>
<evidence type="ECO:0000256" key="2">
    <source>
        <dbReference type="ARBA" id="ARBA00022617"/>
    </source>
</evidence>
<evidence type="ECO:0000256" key="7">
    <source>
        <dbReference type="PROSITE-ProRule" id="PRU00433"/>
    </source>
</evidence>
<evidence type="ECO:0000256" key="3">
    <source>
        <dbReference type="ARBA" id="ARBA00022723"/>
    </source>
</evidence>
<evidence type="ECO:0000256" key="8">
    <source>
        <dbReference type="SAM" id="SignalP"/>
    </source>
</evidence>
<evidence type="ECO:0000313" key="10">
    <source>
        <dbReference type="EMBL" id="CAB3839144.1"/>
    </source>
</evidence>
<dbReference type="GO" id="GO:0030313">
    <property type="term" value="C:cell envelope"/>
    <property type="evidence" value="ECO:0007669"/>
    <property type="project" value="UniProtKB-SubCell"/>
</dbReference>
<dbReference type="InterPro" id="IPR051395">
    <property type="entry name" value="Cytochrome_c_Peroxidase/MauG"/>
</dbReference>
<dbReference type="GO" id="GO:0046872">
    <property type="term" value="F:metal ion binding"/>
    <property type="evidence" value="ECO:0007669"/>
    <property type="project" value="UniProtKB-KW"/>
</dbReference>
<dbReference type="Proteomes" id="UP000494122">
    <property type="component" value="Unassembled WGS sequence"/>
</dbReference>
<keyword evidence="4 8" id="KW-0732">Signal</keyword>
<name>A0A6S7CAS4_9BURK</name>
<dbReference type="PROSITE" id="PS51007">
    <property type="entry name" value="CYTC"/>
    <property type="match status" value="2"/>
</dbReference>
<dbReference type="EMBL" id="CADILE010000002">
    <property type="protein sequence ID" value="CAB3839144.1"/>
    <property type="molecule type" value="Genomic_DNA"/>
</dbReference>
<dbReference type="AlphaFoldDB" id="A0A6S7CAS4"/>
<dbReference type="GO" id="GO:0004130">
    <property type="term" value="F:cytochrome-c peroxidase activity"/>
    <property type="evidence" value="ECO:0007669"/>
    <property type="project" value="TreeGrafter"/>
</dbReference>
<dbReference type="InterPro" id="IPR036909">
    <property type="entry name" value="Cyt_c-like_dom_sf"/>
</dbReference>
<evidence type="ECO:0000313" key="11">
    <source>
        <dbReference type="Proteomes" id="UP000494122"/>
    </source>
</evidence>
<dbReference type="SUPFAM" id="SSF46626">
    <property type="entry name" value="Cytochrome c"/>
    <property type="match status" value="2"/>
</dbReference>
<dbReference type="GO" id="GO:0009055">
    <property type="term" value="F:electron transfer activity"/>
    <property type="evidence" value="ECO:0007669"/>
    <property type="project" value="InterPro"/>
</dbReference>
<dbReference type="Pfam" id="PF03150">
    <property type="entry name" value="CCP_MauG"/>
    <property type="match status" value="1"/>
</dbReference>
<feature type="domain" description="Cytochrome c" evidence="9">
    <location>
        <begin position="323"/>
        <end position="457"/>
    </location>
</feature>
<gene>
    <name evidence="10" type="ORF">LMG3328_01177</name>
</gene>
<dbReference type="RefSeq" id="WP_175183114.1">
    <property type="nucleotide sequence ID" value="NZ_CADILE010000002.1"/>
</dbReference>
<dbReference type="PANTHER" id="PTHR30600:SF10">
    <property type="entry name" value="BLL6722 PROTEIN"/>
    <property type="match status" value="1"/>
</dbReference>
<dbReference type="Gene3D" id="1.10.760.10">
    <property type="entry name" value="Cytochrome c-like domain"/>
    <property type="match status" value="2"/>
</dbReference>
<evidence type="ECO:0000256" key="1">
    <source>
        <dbReference type="ARBA" id="ARBA00004196"/>
    </source>
</evidence>
<feature type="domain" description="Cytochrome c" evidence="9">
    <location>
        <begin position="119"/>
        <end position="304"/>
    </location>
</feature>
<evidence type="ECO:0000256" key="5">
    <source>
        <dbReference type="ARBA" id="ARBA00023002"/>
    </source>
</evidence>
<reference evidence="10 11" key="1">
    <citation type="submission" date="2020-04" db="EMBL/GenBank/DDBJ databases">
        <authorList>
            <person name="De Canck E."/>
        </authorList>
    </citation>
    <scope>NUCLEOTIDE SEQUENCE [LARGE SCALE GENOMIC DNA]</scope>
    <source>
        <strain evidence="10 11">LMG 3328</strain>
    </source>
</reference>
<organism evidence="10 11">
    <name type="scientific">Achromobacter ruhlandii</name>
    <dbReference type="NCBI Taxonomy" id="72557"/>
    <lineage>
        <taxon>Bacteria</taxon>
        <taxon>Pseudomonadati</taxon>
        <taxon>Pseudomonadota</taxon>
        <taxon>Betaproteobacteria</taxon>
        <taxon>Burkholderiales</taxon>
        <taxon>Alcaligenaceae</taxon>
        <taxon>Achromobacter</taxon>
    </lineage>
</organism>
<keyword evidence="5" id="KW-0560">Oxidoreductase</keyword>
<dbReference type="GO" id="GO:0020037">
    <property type="term" value="F:heme binding"/>
    <property type="evidence" value="ECO:0007669"/>
    <property type="project" value="InterPro"/>
</dbReference>